<dbReference type="EnsemblMetazoa" id="SCAU002530-RA">
    <property type="protein sequence ID" value="SCAU002530-PA"/>
    <property type="gene ID" value="SCAU002530"/>
</dbReference>
<reference evidence="7" key="1">
    <citation type="submission" date="2020-05" db="UniProtKB">
        <authorList>
            <consortium name="EnsemblMetazoa"/>
        </authorList>
    </citation>
    <scope>IDENTIFICATION</scope>
    <source>
        <strain evidence="7">USDA</strain>
    </source>
</reference>
<keyword evidence="8" id="KW-1185">Reference proteome</keyword>
<feature type="transmembrane region" description="Helical" evidence="6">
    <location>
        <begin position="431"/>
        <end position="448"/>
    </location>
</feature>
<feature type="transmembrane region" description="Helical" evidence="6">
    <location>
        <begin position="454"/>
        <end position="477"/>
    </location>
</feature>
<dbReference type="GO" id="GO:0016020">
    <property type="term" value="C:membrane"/>
    <property type="evidence" value="ECO:0007669"/>
    <property type="project" value="UniProtKB-SubCell"/>
</dbReference>
<keyword evidence="3 6" id="KW-1133">Transmembrane helix</keyword>
<feature type="transmembrane region" description="Helical" evidence="6">
    <location>
        <begin position="54"/>
        <end position="75"/>
    </location>
</feature>
<evidence type="ECO:0000256" key="3">
    <source>
        <dbReference type="ARBA" id="ARBA00022989"/>
    </source>
</evidence>
<evidence type="ECO:0000256" key="5">
    <source>
        <dbReference type="SAM" id="MobiDB-lite"/>
    </source>
</evidence>
<proteinExistence type="predicted"/>
<feature type="transmembrane region" description="Helical" evidence="6">
    <location>
        <begin position="87"/>
        <end position="104"/>
    </location>
</feature>
<evidence type="ECO:0000256" key="6">
    <source>
        <dbReference type="SAM" id="Phobius"/>
    </source>
</evidence>
<dbReference type="KEGG" id="scac:106088522"/>
<protein>
    <recommendedName>
        <fullName evidence="9">Major facilitator superfamily (MFS) profile domain-containing protein</fullName>
    </recommendedName>
</protein>
<evidence type="ECO:0000256" key="4">
    <source>
        <dbReference type="ARBA" id="ARBA00023136"/>
    </source>
</evidence>
<dbReference type="SUPFAM" id="SSF103473">
    <property type="entry name" value="MFS general substrate transporter"/>
    <property type="match status" value="1"/>
</dbReference>
<evidence type="ECO:0000313" key="8">
    <source>
        <dbReference type="Proteomes" id="UP000095300"/>
    </source>
</evidence>
<organism evidence="7 8">
    <name type="scientific">Stomoxys calcitrans</name>
    <name type="common">Stable fly</name>
    <name type="synonym">Conops calcitrans</name>
    <dbReference type="NCBI Taxonomy" id="35570"/>
    <lineage>
        <taxon>Eukaryota</taxon>
        <taxon>Metazoa</taxon>
        <taxon>Ecdysozoa</taxon>
        <taxon>Arthropoda</taxon>
        <taxon>Hexapoda</taxon>
        <taxon>Insecta</taxon>
        <taxon>Pterygota</taxon>
        <taxon>Neoptera</taxon>
        <taxon>Endopterygota</taxon>
        <taxon>Diptera</taxon>
        <taxon>Brachycera</taxon>
        <taxon>Muscomorpha</taxon>
        <taxon>Muscoidea</taxon>
        <taxon>Muscidae</taxon>
        <taxon>Stomoxys</taxon>
    </lineage>
</organism>
<keyword evidence="4 6" id="KW-0472">Membrane</keyword>
<feature type="transmembrane region" description="Helical" evidence="6">
    <location>
        <begin position="399"/>
        <end position="419"/>
    </location>
</feature>
<dbReference type="Pfam" id="PF00083">
    <property type="entry name" value="Sugar_tr"/>
    <property type="match status" value="1"/>
</dbReference>
<comment type="subcellular location">
    <subcellularLocation>
        <location evidence="1">Membrane</location>
    </subcellularLocation>
</comment>
<feature type="transmembrane region" description="Helical" evidence="6">
    <location>
        <begin position="320"/>
        <end position="340"/>
    </location>
</feature>
<dbReference type="InterPro" id="IPR036259">
    <property type="entry name" value="MFS_trans_sf"/>
</dbReference>
<dbReference type="GO" id="GO:0022857">
    <property type="term" value="F:transmembrane transporter activity"/>
    <property type="evidence" value="ECO:0007669"/>
    <property type="project" value="InterPro"/>
</dbReference>
<dbReference type="Proteomes" id="UP000095300">
    <property type="component" value="Unassembled WGS sequence"/>
</dbReference>
<dbReference type="PANTHER" id="PTHR23529:SF2">
    <property type="entry name" value="GH19118P-RELATED"/>
    <property type="match status" value="1"/>
</dbReference>
<evidence type="ECO:0000256" key="2">
    <source>
        <dbReference type="ARBA" id="ARBA00022692"/>
    </source>
</evidence>
<keyword evidence="2 6" id="KW-0812">Transmembrane</keyword>
<feature type="transmembrane region" description="Helical" evidence="6">
    <location>
        <begin position="172"/>
        <end position="192"/>
    </location>
</feature>
<feature type="transmembrane region" description="Helical" evidence="6">
    <location>
        <begin position="142"/>
        <end position="160"/>
    </location>
</feature>
<feature type="transmembrane region" description="Helical" evidence="6">
    <location>
        <begin position="204"/>
        <end position="224"/>
    </location>
</feature>
<accession>A0A1I8NW31</accession>
<feature type="transmembrane region" description="Helical" evidence="6">
    <location>
        <begin position="111"/>
        <end position="130"/>
    </location>
</feature>
<evidence type="ECO:0008006" key="9">
    <source>
        <dbReference type="Google" id="ProtNLM"/>
    </source>
</evidence>
<gene>
    <name evidence="7" type="primary">106088522</name>
</gene>
<feature type="transmembrane region" description="Helical" evidence="6">
    <location>
        <begin position="347"/>
        <end position="365"/>
    </location>
</feature>
<dbReference type="PANTHER" id="PTHR23529">
    <property type="entry name" value="GH19118P-RELATED"/>
    <property type="match status" value="1"/>
</dbReference>
<evidence type="ECO:0000313" key="7">
    <source>
        <dbReference type="EnsemblMetazoa" id="SCAU002530-PA"/>
    </source>
</evidence>
<dbReference type="STRING" id="35570.A0A1I8NW31"/>
<evidence type="ECO:0000256" key="1">
    <source>
        <dbReference type="ARBA" id="ARBA00004370"/>
    </source>
</evidence>
<dbReference type="OrthoDB" id="6612291at2759"/>
<dbReference type="VEuPathDB" id="VectorBase:SCAU002530"/>
<sequence length="499" mass="55754">MPEEVPMLPRQQPYQPPMPQGQPTVVDVPTISAAPAPMEVKVAHRWRNMPQTTATVVGSIIFISGGLNMAQGVGWNLDFMMGDQFNISWFIAVIAATLVSLPLLRITTMKMIMGFASLLILIGGILFISGPEEYNTVLTGRYLNGIAIGLIIVPFIKNASEIADVAHRGTCLGMEQFSMSLGIAIQMNYPFIGITSYDFPANRLHGILDLICAFLAAALLVTIVESPIEQIRKDNNSAALKTIASLRSPPLCPNEFETLLEQHKTYVKEEEQLTLLASFRRATTPLLKLLLVRSMLVVFCCSITLNMGMMHNSFRMDYTWAPLGMVICRVLGGVIAICMVDNVNRKFASILPVAVIGCLLIVLGYNSPRGKHEPYNKDMEDYVDETMYDNTNDERWLPYYLYMCLQLFTGFFVPYTSVYLGEAFPLRIKPILIALIVTMEQLLHIIFIETLDVIIGNTLIIQGIISVVVFFLCVAMIPETRNTTLSEAQKRFRTLITFR</sequence>
<name>A0A1I8NW31_STOCA</name>
<dbReference type="AlphaFoldDB" id="A0A1I8NW31"/>
<dbReference type="InterPro" id="IPR005828">
    <property type="entry name" value="MFS_sugar_transport-like"/>
</dbReference>
<feature type="compositionally biased region" description="Low complexity" evidence="5">
    <location>
        <begin position="1"/>
        <end position="13"/>
    </location>
</feature>
<feature type="transmembrane region" description="Helical" evidence="6">
    <location>
        <begin position="290"/>
        <end position="308"/>
    </location>
</feature>
<feature type="region of interest" description="Disordered" evidence="5">
    <location>
        <begin position="1"/>
        <end position="21"/>
    </location>
</feature>
<dbReference type="Gene3D" id="1.20.1250.20">
    <property type="entry name" value="MFS general substrate transporter like domains"/>
    <property type="match status" value="1"/>
</dbReference>